<sequence length="111" mass="12874">MAELAELIGARIRQIRKSRGLTQEQLGERAQLQSTYIGGVERGDRNISVDTLDKLIRALEVSPSEFFYFGDNPIEKDTDKTKLIHIFISKLMKQKSQNIRKMINIYKEIFE</sequence>
<dbReference type="GO" id="GO:0005829">
    <property type="term" value="C:cytosol"/>
    <property type="evidence" value="ECO:0007669"/>
    <property type="project" value="TreeGrafter"/>
</dbReference>
<dbReference type="SMART" id="SM00530">
    <property type="entry name" value="HTH_XRE"/>
    <property type="match status" value="1"/>
</dbReference>
<proteinExistence type="predicted"/>
<keyword evidence="1" id="KW-0238">DNA-binding</keyword>
<dbReference type="PANTHER" id="PTHR46797">
    <property type="entry name" value="HTH-TYPE TRANSCRIPTIONAL REGULATOR"/>
    <property type="match status" value="1"/>
</dbReference>
<keyword evidence="4" id="KW-1185">Reference proteome</keyword>
<dbReference type="PROSITE" id="PS50943">
    <property type="entry name" value="HTH_CROC1"/>
    <property type="match status" value="1"/>
</dbReference>
<dbReference type="Gene3D" id="1.10.260.40">
    <property type="entry name" value="lambda repressor-like DNA-binding domains"/>
    <property type="match status" value="1"/>
</dbReference>
<dbReference type="EMBL" id="CP048286">
    <property type="protein sequence ID" value="QHW34844.1"/>
    <property type="molecule type" value="Genomic_DNA"/>
</dbReference>
<evidence type="ECO:0000313" key="3">
    <source>
        <dbReference type="EMBL" id="QHW34844.1"/>
    </source>
</evidence>
<dbReference type="Pfam" id="PF01381">
    <property type="entry name" value="HTH_3"/>
    <property type="match status" value="1"/>
</dbReference>
<gene>
    <name evidence="3" type="ORF">GZH47_31335</name>
</gene>
<dbReference type="SUPFAM" id="SSF47413">
    <property type="entry name" value="lambda repressor-like DNA-binding domains"/>
    <property type="match status" value="1"/>
</dbReference>
<dbReference type="InterPro" id="IPR050807">
    <property type="entry name" value="TransReg_Diox_bact_type"/>
</dbReference>
<evidence type="ECO:0000313" key="4">
    <source>
        <dbReference type="Proteomes" id="UP000479114"/>
    </source>
</evidence>
<protein>
    <submittedName>
        <fullName evidence="3">Helix-turn-helix transcriptional regulator</fullName>
    </submittedName>
</protein>
<dbReference type="PANTHER" id="PTHR46797:SF24">
    <property type="entry name" value="DNA-BINDING PHAGE PROTEIN"/>
    <property type="match status" value="1"/>
</dbReference>
<dbReference type="RefSeq" id="WP_162644996.1">
    <property type="nucleotide sequence ID" value="NZ_CP048286.1"/>
</dbReference>
<organism evidence="3 4">
    <name type="scientific">Paenibacillus rhizovicinus</name>
    <dbReference type="NCBI Taxonomy" id="2704463"/>
    <lineage>
        <taxon>Bacteria</taxon>
        <taxon>Bacillati</taxon>
        <taxon>Bacillota</taxon>
        <taxon>Bacilli</taxon>
        <taxon>Bacillales</taxon>
        <taxon>Paenibacillaceae</taxon>
        <taxon>Paenibacillus</taxon>
    </lineage>
</organism>
<evidence type="ECO:0000259" key="2">
    <source>
        <dbReference type="PROSITE" id="PS50943"/>
    </source>
</evidence>
<dbReference type="AlphaFoldDB" id="A0A6C0P8G8"/>
<dbReference type="KEGG" id="prz:GZH47_31335"/>
<dbReference type="InterPro" id="IPR001387">
    <property type="entry name" value="Cro/C1-type_HTH"/>
</dbReference>
<dbReference type="Proteomes" id="UP000479114">
    <property type="component" value="Chromosome"/>
</dbReference>
<dbReference type="GO" id="GO:0003700">
    <property type="term" value="F:DNA-binding transcription factor activity"/>
    <property type="evidence" value="ECO:0007669"/>
    <property type="project" value="TreeGrafter"/>
</dbReference>
<reference evidence="3 4" key="1">
    <citation type="submission" date="2020-02" db="EMBL/GenBank/DDBJ databases">
        <title>Paenibacillus sp. nov., isolated from rhizosphere soil of tomato.</title>
        <authorList>
            <person name="Weon H.-Y."/>
            <person name="Lee S.A."/>
        </authorList>
    </citation>
    <scope>NUCLEOTIDE SEQUENCE [LARGE SCALE GENOMIC DNA]</scope>
    <source>
        <strain evidence="3 4">14171R-81</strain>
    </source>
</reference>
<name>A0A6C0P8G8_9BACL</name>
<dbReference type="InterPro" id="IPR010982">
    <property type="entry name" value="Lambda_DNA-bd_dom_sf"/>
</dbReference>
<feature type="domain" description="HTH cro/C1-type" evidence="2">
    <location>
        <begin position="12"/>
        <end position="66"/>
    </location>
</feature>
<dbReference type="CDD" id="cd00093">
    <property type="entry name" value="HTH_XRE"/>
    <property type="match status" value="1"/>
</dbReference>
<accession>A0A6C0P8G8</accession>
<dbReference type="GO" id="GO:0003677">
    <property type="term" value="F:DNA binding"/>
    <property type="evidence" value="ECO:0007669"/>
    <property type="project" value="UniProtKB-KW"/>
</dbReference>
<evidence type="ECO:0000256" key="1">
    <source>
        <dbReference type="ARBA" id="ARBA00023125"/>
    </source>
</evidence>